<reference evidence="2 3" key="1">
    <citation type="submission" date="2024-05" db="EMBL/GenBank/DDBJ databases">
        <title>Genome sequencing and assembly of Indian major carp, Cirrhinus mrigala (Hamilton, 1822).</title>
        <authorList>
            <person name="Mohindra V."/>
            <person name="Chowdhury L.M."/>
            <person name="Lal K."/>
            <person name="Jena J.K."/>
        </authorList>
    </citation>
    <scope>NUCLEOTIDE SEQUENCE [LARGE SCALE GENOMIC DNA]</scope>
    <source>
        <strain evidence="2">CM1030</strain>
        <tissue evidence="2">Blood</tissue>
    </source>
</reference>
<sequence>MDDLLKCLTEVNVRQQQIVEHLASRQGKVEDELAALRLAAAQHVLLPDPRIKAAQLLPKLSGDDDIKLYLQMFETTATWESWDRSEWERLLGLLLTGEAQRAYFSLPTELAESYDELKKEILGHLGLSSISAAQLFHEWEYKPRRPARAQAAELARLAWHWLLEGTPPASQVAERVTIDRLLRALPPSTRWALGMTNPSTIAELVGSIELAEAAMHWDPGER</sequence>
<dbReference type="InterPro" id="IPR038269">
    <property type="entry name" value="SCAN_sf"/>
</dbReference>
<evidence type="ECO:0000313" key="3">
    <source>
        <dbReference type="Proteomes" id="UP001529510"/>
    </source>
</evidence>
<dbReference type="EMBL" id="JAMKFB020000002">
    <property type="protein sequence ID" value="KAL0200339.1"/>
    <property type="molecule type" value="Genomic_DNA"/>
</dbReference>
<keyword evidence="3" id="KW-1185">Reference proteome</keyword>
<dbReference type="PANTHER" id="PTHR46888:SF15">
    <property type="entry name" value="ZINC FINGER AND SCAN DOMAIN-CONTAINING PROTEIN 12-LIKE"/>
    <property type="match status" value="1"/>
</dbReference>
<name>A0ABD0RPA1_CIRMR</name>
<dbReference type="InterPro" id="IPR003309">
    <property type="entry name" value="SCAN_dom"/>
</dbReference>
<evidence type="ECO:0000313" key="2">
    <source>
        <dbReference type="EMBL" id="KAL0200339.1"/>
    </source>
</evidence>
<feature type="domain" description="SCAN box" evidence="1">
    <location>
        <begin position="134"/>
        <end position="209"/>
    </location>
</feature>
<dbReference type="PROSITE" id="PS50804">
    <property type="entry name" value="SCAN_BOX"/>
    <property type="match status" value="1"/>
</dbReference>
<accession>A0ABD0RPA1</accession>
<protein>
    <recommendedName>
        <fullName evidence="1">SCAN box domain-containing protein</fullName>
    </recommendedName>
</protein>
<proteinExistence type="predicted"/>
<dbReference type="SUPFAM" id="SSF47353">
    <property type="entry name" value="Retrovirus capsid dimerization domain-like"/>
    <property type="match status" value="1"/>
</dbReference>
<organism evidence="2 3">
    <name type="scientific">Cirrhinus mrigala</name>
    <name type="common">Mrigala</name>
    <dbReference type="NCBI Taxonomy" id="683832"/>
    <lineage>
        <taxon>Eukaryota</taxon>
        <taxon>Metazoa</taxon>
        <taxon>Chordata</taxon>
        <taxon>Craniata</taxon>
        <taxon>Vertebrata</taxon>
        <taxon>Euteleostomi</taxon>
        <taxon>Actinopterygii</taxon>
        <taxon>Neopterygii</taxon>
        <taxon>Teleostei</taxon>
        <taxon>Ostariophysi</taxon>
        <taxon>Cypriniformes</taxon>
        <taxon>Cyprinidae</taxon>
        <taxon>Labeoninae</taxon>
        <taxon>Labeonini</taxon>
        <taxon>Cirrhinus</taxon>
    </lineage>
</organism>
<dbReference type="AlphaFoldDB" id="A0ABD0RPA1"/>
<evidence type="ECO:0000259" key="1">
    <source>
        <dbReference type="PROSITE" id="PS50804"/>
    </source>
</evidence>
<dbReference type="PANTHER" id="PTHR46888">
    <property type="entry name" value="ZINC KNUCKLE DOMAINCONTAINING PROTEIN-RELATED"/>
    <property type="match status" value="1"/>
</dbReference>
<dbReference type="Gene3D" id="1.10.4020.10">
    <property type="entry name" value="DNA breaking-rejoining enzymes"/>
    <property type="match status" value="1"/>
</dbReference>
<gene>
    <name evidence="2" type="ORF">M9458_003526</name>
</gene>
<dbReference type="Proteomes" id="UP001529510">
    <property type="component" value="Unassembled WGS sequence"/>
</dbReference>
<comment type="caution">
    <text evidence="2">The sequence shown here is derived from an EMBL/GenBank/DDBJ whole genome shotgun (WGS) entry which is preliminary data.</text>
</comment>
<feature type="non-terminal residue" evidence="2">
    <location>
        <position position="222"/>
    </location>
</feature>